<accession>A0A0L6U216</accession>
<dbReference type="GO" id="GO:0030488">
    <property type="term" value="P:tRNA methylation"/>
    <property type="evidence" value="ECO:0007669"/>
    <property type="project" value="TreeGrafter"/>
</dbReference>
<evidence type="ECO:0000256" key="3">
    <source>
        <dbReference type="ARBA" id="ARBA00007653"/>
    </source>
</evidence>
<keyword evidence="15" id="KW-1185">Reference proteome</keyword>
<dbReference type="PROSITE" id="PS01280">
    <property type="entry name" value="GIDA_1"/>
    <property type="match status" value="1"/>
</dbReference>
<dbReference type="InterPro" id="IPR002218">
    <property type="entry name" value="MnmG-rel"/>
</dbReference>
<dbReference type="STRING" id="52689.AKG39_05240"/>
<comment type="caution">
    <text evidence="14">The sequence shown here is derived from an EMBL/GenBank/DDBJ whole genome shotgun (WGS) entry which is preliminary data.</text>
</comment>
<evidence type="ECO:0000256" key="9">
    <source>
        <dbReference type="ARBA" id="ARBA00023027"/>
    </source>
</evidence>
<dbReference type="GO" id="GO:0050660">
    <property type="term" value="F:flavin adenine dinucleotide binding"/>
    <property type="evidence" value="ECO:0007669"/>
    <property type="project" value="UniProtKB-UniRule"/>
</dbReference>
<dbReference type="OrthoDB" id="9815560at2"/>
<feature type="binding site" evidence="12">
    <location>
        <begin position="14"/>
        <end position="19"/>
    </location>
    <ligand>
        <name>FAD</name>
        <dbReference type="ChEBI" id="CHEBI:57692"/>
    </ligand>
</feature>
<dbReference type="InterPro" id="IPR040131">
    <property type="entry name" value="MnmG_N"/>
</dbReference>
<evidence type="ECO:0000256" key="2">
    <source>
        <dbReference type="ARBA" id="ARBA00003717"/>
    </source>
</evidence>
<dbReference type="InterPro" id="IPR044920">
    <property type="entry name" value="MnmG_C_subdom_sf"/>
</dbReference>
<keyword evidence="8 12" id="KW-0274">FAD</keyword>
<dbReference type="InterPro" id="IPR049312">
    <property type="entry name" value="GIDA_C_N"/>
</dbReference>
<protein>
    <recommendedName>
        <fullName evidence="4 12">tRNA uridine 5-carboxymethylaminomethyl modification enzyme MnmG</fullName>
    </recommendedName>
    <alternativeName>
        <fullName evidence="11 12">Glucose-inhibited division protein A</fullName>
    </alternativeName>
</protein>
<proteinExistence type="inferred from homology"/>
<evidence type="ECO:0000256" key="12">
    <source>
        <dbReference type="HAMAP-Rule" id="MF_00129"/>
    </source>
</evidence>
<dbReference type="InterPro" id="IPR004416">
    <property type="entry name" value="MnmG"/>
</dbReference>
<sequence>MTYLGGDYDVVVIGAGHAGSEAALATARLGCKTLLLTLNLDSVAMMPCNPSIGGTGKGHLVREIDALGGEMGKNIDATMIQSKMLNTGKGPAVHSLRAQADKKDYQFRMKEVIENQDNLLLKQQEATEILVENGEIIGVKVHTGAVYPCKAAIICSGTYLKGRIFIGEVQYDGGPNGLFPAMSLSDSLEENGIALQRFKTGTPARVDAKTLDYSKMVIQEGDAHIVPFSFETDRIDINQVPCYLTYTNLETHRIINENMERSPLYTGDVTGVGPRYCPSIETKVVRFKDKDRHQIFIEPEGLTTNEAYVQGMSSSLPEDVQIALYRTVPGMENVEFMRSAYAIEYDCIHPTRLKPSLESKDIKGLFFGGQINGTSGYEEAAAQGLIAGINAAQYLQREQPFIIDRSEAYIGVLIDDIITKGVDEPYRMMTSRSEYRLLLRQDNADLRLTPMGHEVGLISDERYEKFLAKKAAIENEMVRIAQVIVKPTNENNEILNSLNSSEIKHGVALSELIRRPEIKYLQTKNFDSDRPQLHWSVIEQVEVQLKYEGYIKKQLLQVEQFKKLENKYIPNGLDFSSIGGLRIEAIEKLQEIKPQSIGQASRISGVSPADLSVLLIALEQRRRKPENNKGENKND</sequence>
<dbReference type="InterPro" id="IPR047001">
    <property type="entry name" value="MnmG_C_subdom"/>
</dbReference>
<dbReference type="FunFam" id="1.10.150.570:FF:000001">
    <property type="entry name" value="tRNA uridine 5-carboxymethylaminomethyl modification enzyme MnmG"/>
    <property type="match status" value="1"/>
</dbReference>
<dbReference type="SMART" id="SM01228">
    <property type="entry name" value="GIDA_assoc_3"/>
    <property type="match status" value="1"/>
</dbReference>
<evidence type="ECO:0000256" key="7">
    <source>
        <dbReference type="ARBA" id="ARBA00022694"/>
    </source>
</evidence>
<organism evidence="14 15">
    <name type="scientific">Acetobacterium bakii</name>
    <dbReference type="NCBI Taxonomy" id="52689"/>
    <lineage>
        <taxon>Bacteria</taxon>
        <taxon>Bacillati</taxon>
        <taxon>Bacillota</taxon>
        <taxon>Clostridia</taxon>
        <taxon>Eubacteriales</taxon>
        <taxon>Eubacteriaceae</taxon>
        <taxon>Acetobacterium</taxon>
    </lineage>
</organism>
<dbReference type="NCBIfam" id="TIGR00136">
    <property type="entry name" value="mnmG_gidA"/>
    <property type="match status" value="1"/>
</dbReference>
<feature type="domain" description="tRNA uridine 5-carboxymethylaminomethyl modification enzyme C-terminal subdomain" evidence="13">
    <location>
        <begin position="545"/>
        <end position="616"/>
    </location>
</feature>
<dbReference type="Gene3D" id="3.50.50.60">
    <property type="entry name" value="FAD/NAD(P)-binding domain"/>
    <property type="match status" value="2"/>
</dbReference>
<comment type="cofactor">
    <cofactor evidence="1 12">
        <name>FAD</name>
        <dbReference type="ChEBI" id="CHEBI:57692"/>
    </cofactor>
</comment>
<dbReference type="HAMAP" id="MF_00129">
    <property type="entry name" value="MnmG_GidA"/>
    <property type="match status" value="1"/>
</dbReference>
<evidence type="ECO:0000256" key="5">
    <source>
        <dbReference type="ARBA" id="ARBA00022490"/>
    </source>
</evidence>
<dbReference type="FunFam" id="1.10.10.1800:FF:000001">
    <property type="entry name" value="tRNA uridine 5-carboxymethylaminomethyl modification enzyme MnmG"/>
    <property type="match status" value="1"/>
</dbReference>
<evidence type="ECO:0000256" key="10">
    <source>
        <dbReference type="ARBA" id="ARBA00025948"/>
    </source>
</evidence>
<comment type="caution">
    <text evidence="12">Lacks conserved residue(s) required for the propagation of feature annotation.</text>
</comment>
<evidence type="ECO:0000313" key="14">
    <source>
        <dbReference type="EMBL" id="KNZ42561.1"/>
    </source>
</evidence>
<evidence type="ECO:0000256" key="1">
    <source>
        <dbReference type="ARBA" id="ARBA00001974"/>
    </source>
</evidence>
<dbReference type="Proteomes" id="UP000036873">
    <property type="component" value="Unassembled WGS sequence"/>
</dbReference>
<dbReference type="Pfam" id="PF21680">
    <property type="entry name" value="GIDA_C_1st"/>
    <property type="match status" value="1"/>
</dbReference>
<keyword evidence="6 12" id="KW-0285">Flavoprotein</keyword>
<gene>
    <name evidence="12" type="primary">mnmG</name>
    <name evidence="12" type="synonym">gidA</name>
    <name evidence="14" type="ORF">AKG39_05240</name>
</gene>
<dbReference type="GO" id="GO:0005829">
    <property type="term" value="C:cytosol"/>
    <property type="evidence" value="ECO:0007669"/>
    <property type="project" value="TreeGrafter"/>
</dbReference>
<evidence type="ECO:0000256" key="8">
    <source>
        <dbReference type="ARBA" id="ARBA00022827"/>
    </source>
</evidence>
<keyword evidence="7 12" id="KW-0819">tRNA processing</keyword>
<dbReference type="PATRIC" id="fig|52689.4.peg.128"/>
<dbReference type="EMBL" id="LGYO01000011">
    <property type="protein sequence ID" value="KNZ42561.1"/>
    <property type="molecule type" value="Genomic_DNA"/>
</dbReference>
<evidence type="ECO:0000256" key="4">
    <source>
        <dbReference type="ARBA" id="ARBA00020461"/>
    </source>
</evidence>
<evidence type="ECO:0000256" key="6">
    <source>
        <dbReference type="ARBA" id="ARBA00022630"/>
    </source>
</evidence>
<dbReference type="Gene3D" id="1.10.150.570">
    <property type="entry name" value="GidA associated domain, C-terminal subdomain"/>
    <property type="match status" value="1"/>
</dbReference>
<dbReference type="PANTHER" id="PTHR11806:SF0">
    <property type="entry name" value="PROTEIN MTO1 HOMOLOG, MITOCHONDRIAL"/>
    <property type="match status" value="1"/>
</dbReference>
<keyword evidence="5 12" id="KW-0963">Cytoplasm</keyword>
<feature type="binding site" evidence="12">
    <location>
        <begin position="273"/>
        <end position="287"/>
    </location>
    <ligand>
        <name>NAD(+)</name>
        <dbReference type="ChEBI" id="CHEBI:57540"/>
    </ligand>
</feature>
<dbReference type="InterPro" id="IPR020595">
    <property type="entry name" value="MnmG-rel_CS"/>
</dbReference>
<comment type="subcellular location">
    <subcellularLocation>
        <location evidence="12">Cytoplasm</location>
    </subcellularLocation>
</comment>
<dbReference type="FunFam" id="3.50.50.60:FF:000002">
    <property type="entry name" value="tRNA uridine 5-carboxymethylaminomethyl modification enzyme MnmG"/>
    <property type="match status" value="1"/>
</dbReference>
<dbReference type="InterPro" id="IPR036188">
    <property type="entry name" value="FAD/NAD-bd_sf"/>
</dbReference>
<comment type="function">
    <text evidence="2 12">NAD-binding protein involved in the addition of a carboxymethylaminomethyl (cmnm) group at the wobble position (U34) of certain tRNAs, forming tRNA-cmnm(5)s(2)U34.</text>
</comment>
<reference evidence="15" key="1">
    <citation type="submission" date="2015-07" db="EMBL/GenBank/DDBJ databases">
        <title>Draft genome sequence of Acetobacterium bakii DSM 8293, a potential psychrophilic chemical producer through syngas fermentation.</title>
        <authorList>
            <person name="Song Y."/>
            <person name="Hwang S."/>
            <person name="Cho B.-K."/>
        </authorList>
    </citation>
    <scope>NUCLEOTIDE SEQUENCE [LARGE SCALE GENOMIC DNA]</scope>
    <source>
        <strain evidence="15">DSM 8239</strain>
    </source>
</reference>
<dbReference type="Pfam" id="PF13932">
    <property type="entry name" value="SAM_GIDA_C"/>
    <property type="match status" value="1"/>
</dbReference>
<dbReference type="InterPro" id="IPR026904">
    <property type="entry name" value="MnmG_C"/>
</dbReference>
<comment type="similarity">
    <text evidence="3 12">Belongs to the MnmG family.</text>
</comment>
<evidence type="ECO:0000313" key="15">
    <source>
        <dbReference type="Proteomes" id="UP000036873"/>
    </source>
</evidence>
<comment type="subunit">
    <text evidence="10 12">Homodimer. Heterotetramer of two MnmE and two MnmG subunits.</text>
</comment>
<dbReference type="AlphaFoldDB" id="A0A0L6U216"/>
<evidence type="ECO:0000259" key="13">
    <source>
        <dbReference type="SMART" id="SM01228"/>
    </source>
</evidence>
<dbReference type="RefSeq" id="WP_050739316.1">
    <property type="nucleotide sequence ID" value="NZ_LGYO01000011.1"/>
</dbReference>
<evidence type="ECO:0000256" key="11">
    <source>
        <dbReference type="ARBA" id="ARBA00031800"/>
    </source>
</evidence>
<name>A0A0L6U216_9FIRM</name>
<dbReference type="Gene3D" id="1.10.10.1800">
    <property type="entry name" value="tRNA uridine 5-carboxymethylaminomethyl modification enzyme MnmG/GidA"/>
    <property type="match status" value="1"/>
</dbReference>
<dbReference type="Pfam" id="PF01134">
    <property type="entry name" value="GIDA"/>
    <property type="match status" value="1"/>
</dbReference>
<keyword evidence="9 12" id="KW-0520">NAD</keyword>
<dbReference type="SUPFAM" id="SSF51905">
    <property type="entry name" value="FAD/NAD(P)-binding domain"/>
    <property type="match status" value="1"/>
</dbReference>
<dbReference type="PANTHER" id="PTHR11806">
    <property type="entry name" value="GLUCOSE INHIBITED DIVISION PROTEIN A"/>
    <property type="match status" value="1"/>
</dbReference>
<dbReference type="GO" id="GO:0002098">
    <property type="term" value="P:tRNA wobble uridine modification"/>
    <property type="evidence" value="ECO:0007669"/>
    <property type="project" value="InterPro"/>
</dbReference>